<name>A0A0A0KEB5_CUCSA</name>
<keyword evidence="2" id="KW-1185">Reference proteome</keyword>
<reference evidence="1 2" key="2">
    <citation type="journal article" date="2009" name="PLoS ONE">
        <title>An integrated genetic and cytogenetic map of the cucumber genome.</title>
        <authorList>
            <person name="Ren Y."/>
            <person name="Zhang Z."/>
            <person name="Liu J."/>
            <person name="Staub J.E."/>
            <person name="Han Y."/>
            <person name="Cheng Z."/>
            <person name="Li X."/>
            <person name="Lu J."/>
            <person name="Miao H."/>
            <person name="Kang H."/>
            <person name="Xie B."/>
            <person name="Gu X."/>
            <person name="Wang X."/>
            <person name="Du Y."/>
            <person name="Jin W."/>
            <person name="Huang S."/>
        </authorList>
    </citation>
    <scope>NUCLEOTIDE SEQUENCE [LARGE SCALE GENOMIC DNA]</scope>
    <source>
        <strain evidence="2">cv. 9930</strain>
    </source>
</reference>
<dbReference type="AlphaFoldDB" id="A0A0A0KEB5"/>
<evidence type="ECO:0000313" key="1">
    <source>
        <dbReference type="EMBL" id="KGN47888.1"/>
    </source>
</evidence>
<reference evidence="1 2" key="3">
    <citation type="journal article" date="2010" name="BMC Genomics">
        <title>Transcriptome sequencing and comparative analysis of cucumber flowers with different sex types.</title>
        <authorList>
            <person name="Guo S."/>
            <person name="Zheng Y."/>
            <person name="Joung J.G."/>
            <person name="Liu S."/>
            <person name="Zhang Z."/>
            <person name="Crasta O.R."/>
            <person name="Sobral B.W."/>
            <person name="Xu Y."/>
            <person name="Huang S."/>
            <person name="Fei Z."/>
        </authorList>
    </citation>
    <scope>NUCLEOTIDE SEQUENCE [LARGE SCALE GENOMIC DNA]</scope>
    <source>
        <strain evidence="2">cv. 9930</strain>
    </source>
</reference>
<dbReference type="STRING" id="3659.A0A0A0KEB5"/>
<dbReference type="EMBL" id="CM002927">
    <property type="protein sequence ID" value="KGN47888.1"/>
    <property type="molecule type" value="Genomic_DNA"/>
</dbReference>
<protein>
    <submittedName>
        <fullName evidence="1">Uncharacterized protein</fullName>
    </submittedName>
</protein>
<accession>A0A0A0KEB5</accession>
<sequence length="103" mass="11558">MREAIKEPCETAGSSIIWTLKELGEGIKKMKRSQIEGVIVPKLKLVRQELSLIVTPSKLGPIENSDGLAMASFLFLIMEILEKVEELAKEVEELEEAARFRTT</sequence>
<organism evidence="1 2">
    <name type="scientific">Cucumis sativus</name>
    <name type="common">Cucumber</name>
    <dbReference type="NCBI Taxonomy" id="3659"/>
    <lineage>
        <taxon>Eukaryota</taxon>
        <taxon>Viridiplantae</taxon>
        <taxon>Streptophyta</taxon>
        <taxon>Embryophyta</taxon>
        <taxon>Tracheophyta</taxon>
        <taxon>Spermatophyta</taxon>
        <taxon>Magnoliopsida</taxon>
        <taxon>eudicotyledons</taxon>
        <taxon>Gunneridae</taxon>
        <taxon>Pentapetalae</taxon>
        <taxon>rosids</taxon>
        <taxon>fabids</taxon>
        <taxon>Cucurbitales</taxon>
        <taxon>Cucurbitaceae</taxon>
        <taxon>Benincaseae</taxon>
        <taxon>Cucumis</taxon>
    </lineage>
</organism>
<dbReference type="Proteomes" id="UP000029981">
    <property type="component" value="Chromosome 6"/>
</dbReference>
<reference evidence="1 2" key="1">
    <citation type="journal article" date="2009" name="Nat. Genet.">
        <title>The genome of the cucumber, Cucumis sativus L.</title>
        <authorList>
            <person name="Huang S."/>
            <person name="Li R."/>
            <person name="Zhang Z."/>
            <person name="Li L."/>
            <person name="Gu X."/>
            <person name="Fan W."/>
            <person name="Lucas W.J."/>
            <person name="Wang X."/>
            <person name="Xie B."/>
            <person name="Ni P."/>
            <person name="Ren Y."/>
            <person name="Zhu H."/>
            <person name="Li J."/>
            <person name="Lin K."/>
            <person name="Jin W."/>
            <person name="Fei Z."/>
            <person name="Li G."/>
            <person name="Staub J."/>
            <person name="Kilian A."/>
            <person name="van der Vossen E.A."/>
            <person name="Wu Y."/>
            <person name="Guo J."/>
            <person name="He J."/>
            <person name="Jia Z."/>
            <person name="Ren Y."/>
            <person name="Tian G."/>
            <person name="Lu Y."/>
            <person name="Ruan J."/>
            <person name="Qian W."/>
            <person name="Wang M."/>
            <person name="Huang Q."/>
            <person name="Li B."/>
            <person name="Xuan Z."/>
            <person name="Cao J."/>
            <person name="Asan"/>
            <person name="Wu Z."/>
            <person name="Zhang J."/>
            <person name="Cai Q."/>
            <person name="Bai Y."/>
            <person name="Zhao B."/>
            <person name="Han Y."/>
            <person name="Li Y."/>
            <person name="Li X."/>
            <person name="Wang S."/>
            <person name="Shi Q."/>
            <person name="Liu S."/>
            <person name="Cho W.K."/>
            <person name="Kim J.Y."/>
            <person name="Xu Y."/>
            <person name="Heller-Uszynska K."/>
            <person name="Miao H."/>
            <person name="Cheng Z."/>
            <person name="Zhang S."/>
            <person name="Wu J."/>
            <person name="Yang Y."/>
            <person name="Kang H."/>
            <person name="Li M."/>
            <person name="Liang H."/>
            <person name="Ren X."/>
            <person name="Shi Z."/>
            <person name="Wen M."/>
            <person name="Jian M."/>
            <person name="Yang H."/>
            <person name="Zhang G."/>
            <person name="Yang Z."/>
            <person name="Chen R."/>
            <person name="Liu S."/>
            <person name="Li J."/>
            <person name="Ma L."/>
            <person name="Liu H."/>
            <person name="Zhou Y."/>
            <person name="Zhao J."/>
            <person name="Fang X."/>
            <person name="Li G."/>
            <person name="Fang L."/>
            <person name="Li Y."/>
            <person name="Liu D."/>
            <person name="Zheng H."/>
            <person name="Zhang Y."/>
            <person name="Qin N."/>
            <person name="Li Z."/>
            <person name="Yang G."/>
            <person name="Yang S."/>
            <person name="Bolund L."/>
            <person name="Kristiansen K."/>
            <person name="Zheng H."/>
            <person name="Li S."/>
            <person name="Zhang X."/>
            <person name="Yang H."/>
            <person name="Wang J."/>
            <person name="Sun R."/>
            <person name="Zhang B."/>
            <person name="Jiang S."/>
            <person name="Wang J."/>
            <person name="Du Y."/>
            <person name="Li S."/>
        </authorList>
    </citation>
    <scope>NUCLEOTIDE SEQUENCE [LARGE SCALE GENOMIC DNA]</scope>
    <source>
        <strain evidence="2">cv. 9930</strain>
    </source>
</reference>
<gene>
    <name evidence="1" type="ORF">Csa_6G409940</name>
</gene>
<reference evidence="1 2" key="4">
    <citation type="journal article" date="2011" name="BMC Genomics">
        <title>RNA-Seq improves annotation of protein-coding genes in the cucumber genome.</title>
        <authorList>
            <person name="Li Z."/>
            <person name="Zhang Z."/>
            <person name="Yan P."/>
            <person name="Huang S."/>
            <person name="Fei Z."/>
            <person name="Lin K."/>
        </authorList>
    </citation>
    <scope>NUCLEOTIDE SEQUENCE [LARGE SCALE GENOMIC DNA]</scope>
    <source>
        <strain evidence="2">cv. 9930</strain>
    </source>
</reference>
<dbReference type="Gramene" id="KGN47888">
    <property type="protein sequence ID" value="KGN47888"/>
    <property type="gene ID" value="Csa_6G409940"/>
</dbReference>
<evidence type="ECO:0000313" key="2">
    <source>
        <dbReference type="Proteomes" id="UP000029981"/>
    </source>
</evidence>
<proteinExistence type="predicted"/>